<dbReference type="RefSeq" id="WP_089993038.1">
    <property type="nucleotide sequence ID" value="NZ_FOIZ01000001.1"/>
</dbReference>
<feature type="transmembrane region" description="Helical" evidence="1">
    <location>
        <begin position="98"/>
        <end position="118"/>
    </location>
</feature>
<dbReference type="AlphaFoldDB" id="A0A1I0QDZ3"/>
<keyword evidence="1" id="KW-0472">Membrane</keyword>
<feature type="transmembrane region" description="Helical" evidence="1">
    <location>
        <begin position="30"/>
        <end position="52"/>
    </location>
</feature>
<proteinExistence type="predicted"/>
<feature type="transmembrane region" description="Helical" evidence="1">
    <location>
        <begin position="72"/>
        <end position="92"/>
    </location>
</feature>
<dbReference type="EMBL" id="FOIZ01000001">
    <property type="protein sequence ID" value="SEW25106.1"/>
    <property type="molecule type" value="Genomic_DNA"/>
</dbReference>
<organism evidence="2 3">
    <name type="scientific">Cognatiyoonia koreensis</name>
    <dbReference type="NCBI Taxonomy" id="364200"/>
    <lineage>
        <taxon>Bacteria</taxon>
        <taxon>Pseudomonadati</taxon>
        <taxon>Pseudomonadota</taxon>
        <taxon>Alphaproteobacteria</taxon>
        <taxon>Rhodobacterales</taxon>
        <taxon>Paracoccaceae</taxon>
        <taxon>Cognatiyoonia</taxon>
    </lineage>
</organism>
<keyword evidence="1" id="KW-0812">Transmembrane</keyword>
<dbReference type="OrthoDB" id="7744460at2"/>
<keyword evidence="3" id="KW-1185">Reference proteome</keyword>
<gene>
    <name evidence="2" type="ORF">SAMN04488515_1841</name>
</gene>
<evidence type="ECO:0000256" key="1">
    <source>
        <dbReference type="SAM" id="Phobius"/>
    </source>
</evidence>
<accession>A0A1I0QDZ3</accession>
<keyword evidence="1" id="KW-1133">Transmembrane helix</keyword>
<evidence type="ECO:0000313" key="3">
    <source>
        <dbReference type="Proteomes" id="UP000199167"/>
    </source>
</evidence>
<name>A0A1I0QDZ3_9RHOB</name>
<reference evidence="2 3" key="1">
    <citation type="submission" date="2016-10" db="EMBL/GenBank/DDBJ databases">
        <authorList>
            <person name="de Groot N.N."/>
        </authorList>
    </citation>
    <scope>NUCLEOTIDE SEQUENCE [LARGE SCALE GENOMIC DNA]</scope>
    <source>
        <strain evidence="2 3">DSM 17925</strain>
    </source>
</reference>
<dbReference type="Proteomes" id="UP000199167">
    <property type="component" value="Unassembled WGS sequence"/>
</dbReference>
<sequence length="140" mass="15373">MSRRTVVIALHWSVLFMVLAMIKGGTAAEGLRWAFVIAGLGWIGVLLTGGLLGRPGPKLSGLFRAAYPWMHYGMYALLVLAVLANAADLIGLGSADAAWNSLLVLFVASIFHSIFHLWRHTTLNDGALRMMTPKIWHKYL</sequence>
<evidence type="ECO:0008006" key="4">
    <source>
        <dbReference type="Google" id="ProtNLM"/>
    </source>
</evidence>
<evidence type="ECO:0000313" key="2">
    <source>
        <dbReference type="EMBL" id="SEW25106.1"/>
    </source>
</evidence>
<dbReference type="STRING" id="364200.SAMN04488515_1841"/>
<protein>
    <recommendedName>
        <fullName evidence="4">Cytochrome b561</fullName>
    </recommendedName>
</protein>